<organism evidence="1 2">
    <name type="scientific">Candidatus Accumulibacter aalborgensis</name>
    <dbReference type="NCBI Taxonomy" id="1860102"/>
    <lineage>
        <taxon>Bacteria</taxon>
        <taxon>Pseudomonadati</taxon>
        <taxon>Pseudomonadota</taxon>
        <taxon>Betaproteobacteria</taxon>
        <taxon>Candidatus Accumulibacter</taxon>
    </lineage>
</organism>
<dbReference type="EMBL" id="FLQX01000117">
    <property type="protein sequence ID" value="SBT07180.1"/>
    <property type="molecule type" value="Genomic_DNA"/>
</dbReference>
<sequence length="61" mass="6996">MREDSLAESFSDFLVEGSLGYATRRHRSFFANSFRVNTGPCFHNYGYSIIRRSGCQVLPFP</sequence>
<evidence type="ECO:0000313" key="1">
    <source>
        <dbReference type="EMBL" id="SBT07180.1"/>
    </source>
</evidence>
<protein>
    <submittedName>
        <fullName evidence="1">Uncharacterized protein</fullName>
    </submittedName>
</protein>
<proteinExistence type="predicted"/>
<name>A0A1A8XPV3_9PROT</name>
<keyword evidence="2" id="KW-1185">Reference proteome</keyword>
<reference evidence="1 2" key="1">
    <citation type="submission" date="2016-06" db="EMBL/GenBank/DDBJ databases">
        <authorList>
            <person name="Kjaerup R.B."/>
            <person name="Dalgaard T.S."/>
            <person name="Juul-Madsen H.R."/>
        </authorList>
    </citation>
    <scope>NUCLEOTIDE SEQUENCE [LARGE SCALE GENOMIC DNA]</scope>
    <source>
        <strain evidence="1">3</strain>
    </source>
</reference>
<gene>
    <name evidence="1" type="ORF">ACCAA_400038</name>
</gene>
<dbReference type="AlphaFoldDB" id="A0A1A8XPV3"/>
<evidence type="ECO:0000313" key="2">
    <source>
        <dbReference type="Proteomes" id="UP000199169"/>
    </source>
</evidence>
<dbReference type="Proteomes" id="UP000199169">
    <property type="component" value="Unassembled WGS sequence"/>
</dbReference>
<accession>A0A1A8XPV3</accession>